<sequence>MAVIAKTPRELSASTTSDSCQSTRNCAKVIPFFPLRYAVAPAEKGGYAYNHPNLENGFPALDGAQYVLRGLRDDDGYLYIHDPDNREQILCFVYRSTDGSTNGGQRGPAKFQRLELDAKFRATALVGELLPFPYIPANEHIPARVSIWFADTLLSPRKLTAFLGNTNNLRSVLATEVNLVPWLTAFKANTNPEIAPSVRHTIRLEDVTSQQAVGLDGNTLPWSEYPHGSLLPTTADMSMAQGPGSARFAVVLHDPVGLLSELSAMIAPAITEWAEYNAYSQRALWVSKVADSLLDPLYRKAYEDSYNGDLAVRGSRGTSATGYPRLRAVAEAERAGNAARDKRRKFLDDDARQEFLKNDLAARDRLMKSISQRTEPLWKWWNYAGAGSWGPSLALYDLEDDFSFRAMRGAIARCVLALAYHEKGSQALADQLLEHGPTGAFYYAMLGHPAIAQYVNAPAVSQTTSQDNSDVVVKTASLSLEQVASAALKELDALFKSVPPDAASQQISQITLGLLGKKGLLAPERFPGSRYSRMLEVLDGSIALSAPVLLDEVPNTLRQTLQVKGLTPFRRTKLNAVISESMPFFEAHAASAKETERIEHVRGLERRISLWHGLKLGASTLGMWGSAVNLSTAIKRLGQHDGDVIARLLDVGNNAAGTVASGYGFQSAMQYVAMQRAVIRAKGLGTSVSNVATTLAERRMIGALSVSALAGALKAGGDQLDARGKVRTYIIIDSLMQFSEAAVAAAYLFGRKWGEMFGIAALTKFSSSPPGPVGVGLVAFDVLRTLWASYVEGQKSEQKVCDWLEHCLWGNHPQWDSASKERLEFTRLHQEPRIESDMLFNEKLGKATIPVIGPVLVTLMPVRTVTVLLPGWLPQASAYALTQYKNFSSQGKEQGYGDPNKEREFGDPSKVKLVDGVGYLTVETATLIGDTVLTYWPNAFSDPEVSFTVKN</sequence>
<dbReference type="Proteomes" id="UP001158644">
    <property type="component" value="Unassembled WGS sequence"/>
</dbReference>
<comment type="caution">
    <text evidence="3">The sequence shown here is derived from an EMBL/GenBank/DDBJ whole genome shotgun (WGS) entry which is preliminary data.</text>
</comment>
<dbReference type="RefSeq" id="WP_279990599.1">
    <property type="nucleotide sequence ID" value="NZ_JAOBZK010000009.1"/>
</dbReference>
<feature type="domain" description="Toxin VasX N-terminal region" evidence="2">
    <location>
        <begin position="26"/>
        <end position="165"/>
    </location>
</feature>
<protein>
    <recommendedName>
        <fullName evidence="2">Toxin VasX N-terminal region domain-containing protein</fullName>
    </recommendedName>
</protein>
<gene>
    <name evidence="3" type="ORF">N5C72_09210</name>
</gene>
<proteinExistence type="predicted"/>
<evidence type="ECO:0000313" key="3">
    <source>
        <dbReference type="EMBL" id="MDH1178251.1"/>
    </source>
</evidence>
<evidence type="ECO:0000313" key="4">
    <source>
        <dbReference type="Proteomes" id="UP001158644"/>
    </source>
</evidence>
<accession>A0ABD4YST3</accession>
<evidence type="ECO:0000256" key="1">
    <source>
        <dbReference type="SAM" id="MobiDB-lite"/>
    </source>
</evidence>
<feature type="region of interest" description="Disordered" evidence="1">
    <location>
        <begin position="889"/>
        <end position="908"/>
    </location>
</feature>
<dbReference type="Pfam" id="PF20249">
    <property type="entry name" value="VasX_N"/>
    <property type="match status" value="1"/>
</dbReference>
<feature type="compositionally biased region" description="Basic and acidic residues" evidence="1">
    <location>
        <begin position="899"/>
        <end position="908"/>
    </location>
</feature>
<organism evidence="3 4">
    <name type="scientific">Achromobacter mucicolens</name>
    <dbReference type="NCBI Taxonomy" id="1389922"/>
    <lineage>
        <taxon>Bacteria</taxon>
        <taxon>Pseudomonadati</taxon>
        <taxon>Pseudomonadota</taxon>
        <taxon>Betaproteobacteria</taxon>
        <taxon>Burkholderiales</taxon>
        <taxon>Alcaligenaceae</taxon>
        <taxon>Achromobacter</taxon>
    </lineage>
</organism>
<reference evidence="3 4" key="1">
    <citation type="submission" date="2022-09" db="EMBL/GenBank/DDBJ databases">
        <title>Intensive care unit water sources are persistently colonized with multi-drug resistant bacteria and are the site of extensive horizontal gene transfer of antibiotic resistance genes.</title>
        <authorList>
            <person name="Diorio-Toth L."/>
        </authorList>
    </citation>
    <scope>NUCLEOTIDE SEQUENCE [LARGE SCALE GENOMIC DNA]</scope>
    <source>
        <strain evidence="3 4">GD03967</strain>
    </source>
</reference>
<dbReference type="EMBL" id="JAOBZK010000009">
    <property type="protein sequence ID" value="MDH1178251.1"/>
    <property type="molecule type" value="Genomic_DNA"/>
</dbReference>
<name>A0ABD4YST3_9BURK</name>
<evidence type="ECO:0000259" key="2">
    <source>
        <dbReference type="Pfam" id="PF20249"/>
    </source>
</evidence>
<dbReference type="InterPro" id="IPR046864">
    <property type="entry name" value="VasX_N"/>
</dbReference>
<dbReference type="AlphaFoldDB" id="A0ABD4YST3"/>